<keyword evidence="2 4" id="KW-0863">Zinc-finger</keyword>
<dbReference type="Pfam" id="PF00097">
    <property type="entry name" value="zf-C3HC4"/>
    <property type="match status" value="1"/>
</dbReference>
<dbReference type="InterPro" id="IPR052667">
    <property type="entry name" value="E3_ubiquitin-ligase_RING"/>
</dbReference>
<feature type="region of interest" description="Disordered" evidence="6">
    <location>
        <begin position="238"/>
        <end position="421"/>
    </location>
</feature>
<dbReference type="OrthoDB" id="6105938at2759"/>
<dbReference type="Proteomes" id="UP000518752">
    <property type="component" value="Unassembled WGS sequence"/>
</dbReference>
<organism evidence="8 9">
    <name type="scientific">Collybiopsis confluens</name>
    <dbReference type="NCBI Taxonomy" id="2823264"/>
    <lineage>
        <taxon>Eukaryota</taxon>
        <taxon>Fungi</taxon>
        <taxon>Dikarya</taxon>
        <taxon>Basidiomycota</taxon>
        <taxon>Agaricomycotina</taxon>
        <taxon>Agaricomycetes</taxon>
        <taxon>Agaricomycetidae</taxon>
        <taxon>Agaricales</taxon>
        <taxon>Marasmiineae</taxon>
        <taxon>Omphalotaceae</taxon>
        <taxon>Collybiopsis</taxon>
    </lineage>
</organism>
<accession>A0A8H5HWU7</accession>
<dbReference type="InterPro" id="IPR013083">
    <property type="entry name" value="Znf_RING/FYVE/PHD"/>
</dbReference>
<keyword evidence="1" id="KW-0479">Metal-binding</keyword>
<reference evidence="8 9" key="1">
    <citation type="journal article" date="2020" name="ISME J.">
        <title>Uncovering the hidden diversity of litter-decomposition mechanisms in mushroom-forming fungi.</title>
        <authorList>
            <person name="Floudas D."/>
            <person name="Bentzer J."/>
            <person name="Ahren D."/>
            <person name="Johansson T."/>
            <person name="Persson P."/>
            <person name="Tunlid A."/>
        </authorList>
    </citation>
    <scope>NUCLEOTIDE SEQUENCE [LARGE SCALE GENOMIC DNA]</scope>
    <source>
        <strain evidence="8 9">CBS 406.79</strain>
    </source>
</reference>
<feature type="domain" description="RING-type" evidence="7">
    <location>
        <begin position="10"/>
        <end position="56"/>
    </location>
</feature>
<evidence type="ECO:0000256" key="1">
    <source>
        <dbReference type="ARBA" id="ARBA00022723"/>
    </source>
</evidence>
<dbReference type="InterPro" id="IPR001841">
    <property type="entry name" value="Znf_RING"/>
</dbReference>
<evidence type="ECO:0000256" key="6">
    <source>
        <dbReference type="SAM" id="MobiDB-lite"/>
    </source>
</evidence>
<dbReference type="GO" id="GO:0008270">
    <property type="term" value="F:zinc ion binding"/>
    <property type="evidence" value="ECO:0007669"/>
    <property type="project" value="UniProtKB-KW"/>
</dbReference>
<gene>
    <name evidence="8" type="ORF">D9757_004050</name>
</gene>
<evidence type="ECO:0000259" key="7">
    <source>
        <dbReference type="PROSITE" id="PS50089"/>
    </source>
</evidence>
<feature type="compositionally biased region" description="Basic and acidic residues" evidence="6">
    <location>
        <begin position="371"/>
        <end position="382"/>
    </location>
</feature>
<evidence type="ECO:0000256" key="3">
    <source>
        <dbReference type="ARBA" id="ARBA00022833"/>
    </source>
</evidence>
<dbReference type="Gene3D" id="3.30.40.10">
    <property type="entry name" value="Zinc/RING finger domain, C3HC4 (zinc finger)"/>
    <property type="match status" value="1"/>
</dbReference>
<keyword evidence="9" id="KW-1185">Reference proteome</keyword>
<evidence type="ECO:0000256" key="5">
    <source>
        <dbReference type="SAM" id="Coils"/>
    </source>
</evidence>
<dbReference type="PANTHER" id="PTHR47156:SF10">
    <property type="entry name" value="E3 UBIQUITIN-PROTEIN LIGASE TRIM-21-RELATED"/>
    <property type="match status" value="1"/>
</dbReference>
<comment type="caution">
    <text evidence="8">The sequence shown here is derived from an EMBL/GenBank/DDBJ whole genome shotgun (WGS) entry which is preliminary data.</text>
</comment>
<keyword evidence="3" id="KW-0862">Zinc</keyword>
<proteinExistence type="predicted"/>
<dbReference type="AlphaFoldDB" id="A0A8H5HWU7"/>
<feature type="compositionally biased region" description="Polar residues" evidence="6">
    <location>
        <begin position="281"/>
        <end position="300"/>
    </location>
</feature>
<evidence type="ECO:0000256" key="4">
    <source>
        <dbReference type="PROSITE-ProRule" id="PRU00175"/>
    </source>
</evidence>
<keyword evidence="5" id="KW-0175">Coiled coil</keyword>
<protein>
    <recommendedName>
        <fullName evidence="7">RING-type domain-containing protein</fullName>
    </recommendedName>
</protein>
<evidence type="ECO:0000313" key="9">
    <source>
        <dbReference type="Proteomes" id="UP000518752"/>
    </source>
</evidence>
<dbReference type="SUPFAM" id="SSF57850">
    <property type="entry name" value="RING/U-box"/>
    <property type="match status" value="1"/>
</dbReference>
<name>A0A8H5HWU7_9AGAR</name>
<feature type="compositionally biased region" description="Polar residues" evidence="6">
    <location>
        <begin position="358"/>
        <end position="370"/>
    </location>
</feature>
<dbReference type="EMBL" id="JAACJN010000012">
    <property type="protein sequence ID" value="KAF5390918.1"/>
    <property type="molecule type" value="Genomic_DNA"/>
</dbReference>
<evidence type="ECO:0000256" key="2">
    <source>
        <dbReference type="ARBA" id="ARBA00022771"/>
    </source>
</evidence>
<evidence type="ECO:0000313" key="8">
    <source>
        <dbReference type="EMBL" id="KAF5390918.1"/>
    </source>
</evidence>
<feature type="compositionally biased region" description="Pro residues" evidence="6">
    <location>
        <begin position="253"/>
        <end position="276"/>
    </location>
</feature>
<feature type="coiled-coil region" evidence="5">
    <location>
        <begin position="109"/>
        <end position="156"/>
    </location>
</feature>
<dbReference type="PANTHER" id="PTHR47156">
    <property type="entry name" value="PROTEIN CBG20824"/>
    <property type="match status" value="1"/>
</dbReference>
<dbReference type="InterPro" id="IPR018957">
    <property type="entry name" value="Znf_C3HC4_RING-type"/>
</dbReference>
<feature type="compositionally biased region" description="Low complexity" evidence="6">
    <location>
        <begin position="308"/>
        <end position="319"/>
    </location>
</feature>
<sequence>MLTLLPGSHCDICATEYSSQCLPHTIPCGHVLCASCSRNIVEKSSPRLAPVCPFCREQFSIDDVRLIRTDFSSSGWNTPRRIPKSLPSDSAADIWAKREDKLLFSEGGYSRTRDEARRLEDKVAKVAAKRCSVEEVSSLHNELEEWLKSASQLDQQACSLYLSSALLRAILMNHVAHAEASKSAKNLEQSLRVKLEEFEKTNKNLDSELARECPVKKAGKPRRDYRDRLQECQSLKTELSRVKAVASTLGTIPSPPPEPRPREMSPPPPSVTPSPAPLLSRYNSLHARSTSMHSTTSRPSTPGYPVRSHTPSHTSTHTPLRSQTPGPMRLPTPSPQHLRSQTPAPPVPAMPLRPRRMSISSSPTPKMTRSISEEKQEVHERWIPPSIPNDDISLVKNQRYPRPGSVTPKSRLARSPSPSRY</sequence>
<dbReference type="PROSITE" id="PS50089">
    <property type="entry name" value="ZF_RING_2"/>
    <property type="match status" value="1"/>
</dbReference>